<dbReference type="AlphaFoldDB" id="A0A2Z5QXB2"/>
<protein>
    <recommendedName>
        <fullName evidence="5">Alpha-keto-acid decarboxylase</fullName>
    </recommendedName>
</protein>
<evidence type="ECO:0000256" key="10">
    <source>
        <dbReference type="ARBA" id="ARBA00023239"/>
    </source>
</evidence>
<keyword evidence="9 12" id="KW-0786">Thiamine pyrophosphate</keyword>
<dbReference type="InterPro" id="IPR012110">
    <property type="entry name" value="PDC/IPDC-like"/>
</dbReference>
<feature type="domain" description="Thiamine pyrophosphate enzyme TPP-binding" evidence="14">
    <location>
        <begin position="398"/>
        <end position="540"/>
    </location>
</feature>
<comment type="function">
    <text evidence="3">Decarboxylates branched-chain and aromatic alpha-keto acids to aldehydes.</text>
</comment>
<dbReference type="Pfam" id="PF02776">
    <property type="entry name" value="TPP_enzyme_N"/>
    <property type="match status" value="1"/>
</dbReference>
<dbReference type="PIRSF" id="PIRSF036565">
    <property type="entry name" value="Pyruvt_ip_decrb"/>
    <property type="match status" value="1"/>
</dbReference>
<sequence length="565" mass="60477">MTYNVGNYLLDRLAELGVNHLFGVPGDFNLQFLDDVLAHPDISWVGNANELNAGYAADGYARIRGVGALLTTYGVGELSAINATAGSYAENVPVIHIVGAPSLAAQNAHLRMHHTLGDGDFQHFVRMAAEVSAATAVLQPATAASDIDRVLRDAVLHHKPGYIMLPVDVAVAAAAKPAAPLNVNLRVSSPSVEHEFRVAATEFLRDKKAAVLADIMTERLGATENLRDLVESTGLPFATMIWGKSILDETSPQFAGVYIGGLSASTTRATVEEAQALILAGVQFTDTTSGLYTHQIDAARTITVDAEQTQIGRKIFAPLAFTDALRILKEAALDAGVRPAEHTVPAHGTTLPDYGEPEPTGVPACGDRPLTQQALWSIIPSHLDSRNNVVVEMGTSFFGMAQQSFPAQTRFIGMPLWGSIGYSLPALLGTALADEQARGVLFIGDGSAQLTVQELGSIFRHRLTPVIFLINNDGYTIERSIHGPNATYNDIATYDWQKIPAAFGGTDQTVLVLRAATVDELATACATARETRDKAVFIEVVTDRDDMPQLLRDFGAMAAAINRKE</sequence>
<dbReference type="CDD" id="cd07038">
    <property type="entry name" value="TPP_PYR_PDC_IPDC_like"/>
    <property type="match status" value="1"/>
</dbReference>
<dbReference type="PANTHER" id="PTHR43452:SF30">
    <property type="entry name" value="PYRUVATE DECARBOXYLASE ISOZYME 1-RELATED"/>
    <property type="match status" value="1"/>
</dbReference>
<dbReference type="GO" id="GO:0004737">
    <property type="term" value="F:pyruvate decarboxylase activity"/>
    <property type="evidence" value="ECO:0007669"/>
    <property type="project" value="TreeGrafter"/>
</dbReference>
<feature type="domain" description="Thiamine pyrophosphate enzyme central" evidence="13">
    <location>
        <begin position="200"/>
        <end position="316"/>
    </location>
</feature>
<dbReference type="InterPro" id="IPR029061">
    <property type="entry name" value="THDP-binding"/>
</dbReference>
<dbReference type="InterPro" id="IPR029035">
    <property type="entry name" value="DHS-like_NAD/FAD-binding_dom"/>
</dbReference>
<evidence type="ECO:0000256" key="7">
    <source>
        <dbReference type="ARBA" id="ARBA00022793"/>
    </source>
</evidence>
<evidence type="ECO:0000256" key="11">
    <source>
        <dbReference type="PIRSR" id="PIRSR036565-2"/>
    </source>
</evidence>
<dbReference type="InterPro" id="IPR047214">
    <property type="entry name" value="TPP_PDC_IPDC"/>
</dbReference>
<comment type="cofactor">
    <cofactor evidence="11">
        <name>Mg(2+)</name>
        <dbReference type="ChEBI" id="CHEBI:18420"/>
    </cofactor>
    <text evidence="11">Binds 1 Mg(2+) per subunit.</text>
</comment>
<evidence type="ECO:0000313" key="17">
    <source>
        <dbReference type="Proteomes" id="UP000250241"/>
    </source>
</evidence>
<keyword evidence="7" id="KW-0210">Decarboxylase</keyword>
<reference evidence="16 17" key="1">
    <citation type="submission" date="2016-10" db="EMBL/GenBank/DDBJ databases">
        <title>Genome sequence of Rothia aeria strain JCM11412.</title>
        <authorList>
            <person name="Nambu T."/>
        </authorList>
    </citation>
    <scope>NUCLEOTIDE SEQUENCE [LARGE SCALE GENOMIC DNA]</scope>
    <source>
        <strain evidence="16 17">JCM 11412</strain>
    </source>
</reference>
<feature type="domain" description="Thiamine pyrophosphate enzyme N-terminal TPP-binding" evidence="15">
    <location>
        <begin position="4"/>
        <end position="113"/>
    </location>
</feature>
<evidence type="ECO:0000256" key="6">
    <source>
        <dbReference type="ARBA" id="ARBA00022723"/>
    </source>
</evidence>
<dbReference type="RefSeq" id="WP_128087300.1">
    <property type="nucleotide sequence ID" value="NZ_CBDEQU010000049.1"/>
</dbReference>
<dbReference type="Gene3D" id="3.40.50.970">
    <property type="match status" value="2"/>
</dbReference>
<evidence type="ECO:0000256" key="8">
    <source>
        <dbReference type="ARBA" id="ARBA00022842"/>
    </source>
</evidence>
<evidence type="ECO:0000256" key="12">
    <source>
        <dbReference type="RuleBase" id="RU362132"/>
    </source>
</evidence>
<keyword evidence="8 11" id="KW-0460">Magnesium</keyword>
<evidence type="ECO:0000259" key="14">
    <source>
        <dbReference type="Pfam" id="PF02775"/>
    </source>
</evidence>
<feature type="binding site" evidence="11">
    <location>
        <position position="445"/>
    </location>
    <ligand>
        <name>Mg(2+)</name>
        <dbReference type="ChEBI" id="CHEBI:18420"/>
    </ligand>
</feature>
<dbReference type="InterPro" id="IPR012000">
    <property type="entry name" value="Thiamin_PyroP_enz_cen_dom"/>
</dbReference>
<evidence type="ECO:0000256" key="2">
    <source>
        <dbReference type="ARBA" id="ARBA00001964"/>
    </source>
</evidence>
<accession>A0A2Z5QXB2</accession>
<dbReference type="GeneID" id="93861777"/>
<keyword evidence="10" id="KW-0456">Lyase</keyword>
<keyword evidence="6 11" id="KW-0479">Metal-binding</keyword>
<dbReference type="KEGG" id="raj:RA11412_0565"/>
<feature type="binding site" evidence="11">
    <location>
        <position position="474"/>
    </location>
    <ligand>
        <name>Mg(2+)</name>
        <dbReference type="ChEBI" id="CHEBI:18420"/>
    </ligand>
</feature>
<dbReference type="FunFam" id="3.40.50.970:FF:000024">
    <property type="entry name" value="Pyruvate decarboxylase isozyme"/>
    <property type="match status" value="1"/>
</dbReference>
<dbReference type="PANTHER" id="PTHR43452">
    <property type="entry name" value="PYRUVATE DECARBOXYLASE"/>
    <property type="match status" value="1"/>
</dbReference>
<evidence type="ECO:0000259" key="13">
    <source>
        <dbReference type="Pfam" id="PF00205"/>
    </source>
</evidence>
<dbReference type="Pfam" id="PF02775">
    <property type="entry name" value="TPP_enzyme_C"/>
    <property type="match status" value="1"/>
</dbReference>
<dbReference type="EMBL" id="AP017895">
    <property type="protein sequence ID" value="BAV86864.1"/>
    <property type="molecule type" value="Genomic_DNA"/>
</dbReference>
<comment type="cofactor">
    <cofactor evidence="1">
        <name>a metal cation</name>
        <dbReference type="ChEBI" id="CHEBI:25213"/>
    </cofactor>
</comment>
<dbReference type="Proteomes" id="UP000250241">
    <property type="component" value="Chromosome"/>
</dbReference>
<dbReference type="FunFam" id="3.40.50.970:FF:000019">
    <property type="entry name" value="Pyruvate decarboxylase isozyme"/>
    <property type="match status" value="1"/>
</dbReference>
<dbReference type="Gene3D" id="3.40.50.1220">
    <property type="entry name" value="TPP-binding domain"/>
    <property type="match status" value="1"/>
</dbReference>
<organism evidence="16 17">
    <name type="scientific">Rothia aeria</name>
    <dbReference type="NCBI Taxonomy" id="172042"/>
    <lineage>
        <taxon>Bacteria</taxon>
        <taxon>Bacillati</taxon>
        <taxon>Actinomycetota</taxon>
        <taxon>Actinomycetes</taxon>
        <taxon>Micrococcales</taxon>
        <taxon>Micrococcaceae</taxon>
        <taxon>Rothia</taxon>
    </lineage>
</organism>
<keyword evidence="17" id="KW-1185">Reference proteome</keyword>
<evidence type="ECO:0000256" key="5">
    <source>
        <dbReference type="ARBA" id="ARBA00020054"/>
    </source>
</evidence>
<dbReference type="InterPro" id="IPR011766">
    <property type="entry name" value="TPP_enzyme_TPP-bd"/>
</dbReference>
<gene>
    <name evidence="16" type="ORF">RA11412_0565</name>
</gene>
<evidence type="ECO:0000256" key="9">
    <source>
        <dbReference type="ARBA" id="ARBA00023052"/>
    </source>
</evidence>
<feature type="binding site" evidence="11">
    <location>
        <position position="472"/>
    </location>
    <ligand>
        <name>Mg(2+)</name>
        <dbReference type="ChEBI" id="CHEBI:18420"/>
    </ligand>
</feature>
<dbReference type="GO" id="GO:0030976">
    <property type="term" value="F:thiamine pyrophosphate binding"/>
    <property type="evidence" value="ECO:0007669"/>
    <property type="project" value="InterPro"/>
</dbReference>
<dbReference type="SUPFAM" id="SSF52518">
    <property type="entry name" value="Thiamin diphosphate-binding fold (THDP-binding)"/>
    <property type="match status" value="2"/>
</dbReference>
<keyword evidence="16" id="KW-0670">Pyruvate</keyword>
<proteinExistence type="inferred from homology"/>
<dbReference type="CDD" id="cd02005">
    <property type="entry name" value="TPP_PDC_IPDC"/>
    <property type="match status" value="1"/>
</dbReference>
<dbReference type="GO" id="GO:0000287">
    <property type="term" value="F:magnesium ion binding"/>
    <property type="evidence" value="ECO:0007669"/>
    <property type="project" value="InterPro"/>
</dbReference>
<evidence type="ECO:0000259" key="15">
    <source>
        <dbReference type="Pfam" id="PF02776"/>
    </source>
</evidence>
<comment type="similarity">
    <text evidence="4 12">Belongs to the TPP enzyme family.</text>
</comment>
<dbReference type="InterPro" id="IPR012001">
    <property type="entry name" value="Thiamin_PyroP_enz_TPP-bd_dom"/>
</dbReference>
<evidence type="ECO:0000256" key="1">
    <source>
        <dbReference type="ARBA" id="ARBA00001920"/>
    </source>
</evidence>
<name>A0A2Z5QXB2_9MICC</name>
<dbReference type="Pfam" id="PF00205">
    <property type="entry name" value="TPP_enzyme_M"/>
    <property type="match status" value="1"/>
</dbReference>
<evidence type="ECO:0000313" key="16">
    <source>
        <dbReference type="EMBL" id="BAV86864.1"/>
    </source>
</evidence>
<dbReference type="GO" id="GO:0000949">
    <property type="term" value="P:aromatic amino acid family catabolic process to alcohol via Ehrlich pathway"/>
    <property type="evidence" value="ECO:0007669"/>
    <property type="project" value="TreeGrafter"/>
</dbReference>
<dbReference type="SUPFAM" id="SSF52467">
    <property type="entry name" value="DHS-like NAD/FAD-binding domain"/>
    <property type="match status" value="1"/>
</dbReference>
<dbReference type="InterPro" id="IPR047213">
    <property type="entry name" value="TPP_PYR_PDC_IPDC-like"/>
</dbReference>
<evidence type="ECO:0000256" key="3">
    <source>
        <dbReference type="ARBA" id="ARBA00002938"/>
    </source>
</evidence>
<evidence type="ECO:0000256" key="4">
    <source>
        <dbReference type="ARBA" id="ARBA00007812"/>
    </source>
</evidence>
<dbReference type="GO" id="GO:0005829">
    <property type="term" value="C:cytosol"/>
    <property type="evidence" value="ECO:0007669"/>
    <property type="project" value="TreeGrafter"/>
</dbReference>
<comment type="cofactor">
    <cofactor evidence="2">
        <name>thiamine diphosphate</name>
        <dbReference type="ChEBI" id="CHEBI:58937"/>
    </cofactor>
</comment>